<reference evidence="7 8" key="1">
    <citation type="journal article" date="2020" name="Microorganisms">
        <title>Osmotic Adaptation and Compatible Solute Biosynthesis of Phototrophic Bacteria as Revealed from Genome Analyses.</title>
        <authorList>
            <person name="Imhoff J.F."/>
            <person name="Rahn T."/>
            <person name="Kunzel S."/>
            <person name="Keller A."/>
            <person name="Neulinger S.C."/>
        </authorList>
    </citation>
    <scope>NUCLEOTIDE SEQUENCE [LARGE SCALE GENOMIC DNA]</scope>
    <source>
        <strain evidence="7 8">DSM 9895</strain>
    </source>
</reference>
<dbReference type="PANTHER" id="PTHR42792:SF1">
    <property type="entry name" value="FLAGELLAR HOOK-ASSOCIATED PROTEIN 3"/>
    <property type="match status" value="1"/>
</dbReference>
<comment type="similarity">
    <text evidence="1 3">Belongs to the bacterial flagellin family.</text>
</comment>
<sequence>MTGISLIGQHNFLRQVTADLSSQLQRAQGQIASGKRAETHGELGLQSKISQALRADVADAESFIQTGEMTATRMEVMQASMTAVQDGLVGQRDQVNAAIYRNDVGLPFLEPSAEGRLQDAVARLNTQVEGRYLFSGRTTDVRPVAEAQAILDGAGAAMGLDQVMAERADADLATDITAAGQITNPTADSVRLQDDNLVFGLSVAGARDSGGAMTATTTPAATSPTGMPAGAQEQLDISLSGQPAAGDSVTVDVRLPDGSAIELTLTAGNTNTAVADPELGGGAQQLSATFDRGVDAASAATSLRQALSDALAAIQDSAAFSGAAEAQGANDFFRDGGPLIVDGAGTGLVAGTESEVVHWYRGDSDPDVGGAQRARIGAGQVVDYGVRADQAELRESVKSMAMLAARGVGDDVEGYRAFALRAGESAGATVDRVTEVQGRLGVKEQLVADTIQRHEGAANLMSQRVAEIEEADPYEVATRIQELRQQLESTYAITGRLQNLSLVNFMT</sequence>
<feature type="domain" description="Flagellin N-terminal" evidence="5">
    <location>
        <begin position="15"/>
        <end position="138"/>
    </location>
</feature>
<keyword evidence="2 3" id="KW-0975">Bacterial flagellum</keyword>
<evidence type="ECO:0000259" key="5">
    <source>
        <dbReference type="Pfam" id="PF00669"/>
    </source>
</evidence>
<comment type="caution">
    <text evidence="7">The sequence shown here is derived from an EMBL/GenBank/DDBJ whole genome shotgun (WGS) entry which is preliminary data.</text>
</comment>
<feature type="domain" description="Flagellin C-terminal" evidence="6">
    <location>
        <begin position="428"/>
        <end position="506"/>
    </location>
</feature>
<proteinExistence type="inferred from homology"/>
<dbReference type="Pfam" id="PF00669">
    <property type="entry name" value="Flagellin_N"/>
    <property type="match status" value="1"/>
</dbReference>
<dbReference type="Pfam" id="PF00700">
    <property type="entry name" value="Flagellin_C"/>
    <property type="match status" value="1"/>
</dbReference>
<feature type="region of interest" description="Disordered" evidence="4">
    <location>
        <begin position="209"/>
        <end position="230"/>
    </location>
</feature>
<evidence type="ECO:0000259" key="6">
    <source>
        <dbReference type="Pfam" id="PF00700"/>
    </source>
</evidence>
<dbReference type="InterPro" id="IPR001492">
    <property type="entry name" value="Flagellin"/>
</dbReference>
<keyword evidence="3" id="KW-0964">Secreted</keyword>
<accession>A0ABS1DHU2</accession>
<evidence type="ECO:0000256" key="2">
    <source>
        <dbReference type="ARBA" id="ARBA00023143"/>
    </source>
</evidence>
<dbReference type="Proteomes" id="UP001296873">
    <property type="component" value="Unassembled WGS sequence"/>
</dbReference>
<keyword evidence="8" id="KW-1185">Reference proteome</keyword>
<dbReference type="InterPro" id="IPR046358">
    <property type="entry name" value="Flagellin_C"/>
</dbReference>
<comment type="subcellular location">
    <subcellularLocation>
        <location evidence="3">Secreted</location>
    </subcellularLocation>
    <subcellularLocation>
        <location evidence="3">Bacterial flagellum</location>
    </subcellularLocation>
</comment>
<name>A0ABS1DHU2_9PROT</name>
<dbReference type="InterPro" id="IPR001029">
    <property type="entry name" value="Flagellin_N"/>
</dbReference>
<evidence type="ECO:0000313" key="8">
    <source>
        <dbReference type="Proteomes" id="UP001296873"/>
    </source>
</evidence>
<evidence type="ECO:0000313" key="7">
    <source>
        <dbReference type="EMBL" id="MBK1669566.1"/>
    </source>
</evidence>
<evidence type="ECO:0000256" key="1">
    <source>
        <dbReference type="ARBA" id="ARBA00005709"/>
    </source>
</evidence>
<dbReference type="PANTHER" id="PTHR42792">
    <property type="entry name" value="FLAGELLIN"/>
    <property type="match status" value="1"/>
</dbReference>
<evidence type="ECO:0000256" key="4">
    <source>
        <dbReference type="SAM" id="MobiDB-lite"/>
    </source>
</evidence>
<comment type="function">
    <text evidence="3">Flagellin is the subunit protein which polymerizes to form the filaments of bacterial flagella.</text>
</comment>
<dbReference type="SUPFAM" id="SSF64518">
    <property type="entry name" value="Phase 1 flagellin"/>
    <property type="match status" value="1"/>
</dbReference>
<evidence type="ECO:0000256" key="3">
    <source>
        <dbReference type="RuleBase" id="RU362073"/>
    </source>
</evidence>
<dbReference type="RefSeq" id="WP_200341900.1">
    <property type="nucleotide sequence ID" value="NZ_NRRL01000052.1"/>
</dbReference>
<gene>
    <name evidence="7" type="ORF">CKO28_16120</name>
</gene>
<protein>
    <recommendedName>
        <fullName evidence="3">Flagellin</fullName>
    </recommendedName>
</protein>
<dbReference type="EMBL" id="NRRL01000052">
    <property type="protein sequence ID" value="MBK1669566.1"/>
    <property type="molecule type" value="Genomic_DNA"/>
</dbReference>
<organism evidence="7 8">
    <name type="scientific">Rhodovibrio sodomensis</name>
    <dbReference type="NCBI Taxonomy" id="1088"/>
    <lineage>
        <taxon>Bacteria</taxon>
        <taxon>Pseudomonadati</taxon>
        <taxon>Pseudomonadota</taxon>
        <taxon>Alphaproteobacteria</taxon>
        <taxon>Rhodospirillales</taxon>
        <taxon>Rhodovibrionaceae</taxon>
        <taxon>Rhodovibrio</taxon>
    </lineage>
</organism>